<dbReference type="GO" id="GO:1901359">
    <property type="term" value="F:tungstate binding"/>
    <property type="evidence" value="ECO:0007669"/>
    <property type="project" value="UniProtKB-ARBA"/>
</dbReference>
<reference evidence="6 7" key="1">
    <citation type="submission" date="2018-06" db="EMBL/GenBank/DDBJ databases">
        <title>Genomic Encyclopedia of Archaeal and Bacterial Type Strains, Phase II (KMG-II): from individual species to whole genera.</title>
        <authorList>
            <person name="Goeker M."/>
        </authorList>
    </citation>
    <scope>NUCLEOTIDE SEQUENCE [LARGE SCALE GENOMIC DNA]</scope>
    <source>
        <strain evidence="6 7">KACC 16626</strain>
    </source>
</reference>
<dbReference type="PIRSF" id="PIRSF004846">
    <property type="entry name" value="ModA"/>
    <property type="match status" value="1"/>
</dbReference>
<dbReference type="PANTHER" id="PTHR30632:SF0">
    <property type="entry name" value="SULFATE-BINDING PROTEIN"/>
    <property type="match status" value="1"/>
</dbReference>
<keyword evidence="7" id="KW-1185">Reference proteome</keyword>
<gene>
    <name evidence="6" type="ORF">BJ095_11826</name>
</gene>
<dbReference type="CDD" id="cd13537">
    <property type="entry name" value="PBP2_YvgL_like"/>
    <property type="match status" value="1"/>
</dbReference>
<dbReference type="OrthoDB" id="9785015at2"/>
<dbReference type="AlphaFoldDB" id="A0A318TQC4"/>
<evidence type="ECO:0000256" key="5">
    <source>
        <dbReference type="PIRSR" id="PIRSR004846-1"/>
    </source>
</evidence>
<name>A0A318TQC4_9BACL</name>
<keyword evidence="2 5" id="KW-0500">Molybdenum</keyword>
<evidence type="ECO:0000313" key="6">
    <source>
        <dbReference type="EMBL" id="PYF05208.1"/>
    </source>
</evidence>
<dbReference type="SUPFAM" id="SSF53850">
    <property type="entry name" value="Periplasmic binding protein-like II"/>
    <property type="match status" value="1"/>
</dbReference>
<dbReference type="InterPro" id="IPR005950">
    <property type="entry name" value="ModA"/>
</dbReference>
<protein>
    <submittedName>
        <fullName evidence="6">Molybdate transport system substrate-binding protein</fullName>
    </submittedName>
</protein>
<keyword evidence="3 5" id="KW-0479">Metal-binding</keyword>
<dbReference type="Proteomes" id="UP000247416">
    <property type="component" value="Unassembled WGS sequence"/>
</dbReference>
<dbReference type="NCBIfam" id="TIGR01256">
    <property type="entry name" value="modA"/>
    <property type="match status" value="1"/>
</dbReference>
<dbReference type="Pfam" id="PF13531">
    <property type="entry name" value="SBP_bac_11"/>
    <property type="match status" value="1"/>
</dbReference>
<feature type="binding site" evidence="5">
    <location>
        <position position="175"/>
    </location>
    <ligand>
        <name>molybdate</name>
        <dbReference type="ChEBI" id="CHEBI:36264"/>
    </ligand>
</feature>
<comment type="similarity">
    <text evidence="1">Belongs to the bacterial solute-binding protein ModA family.</text>
</comment>
<dbReference type="PANTHER" id="PTHR30632">
    <property type="entry name" value="MOLYBDATE-BINDING PERIPLASMIC PROTEIN"/>
    <property type="match status" value="1"/>
</dbReference>
<keyword evidence="4" id="KW-0732">Signal</keyword>
<dbReference type="PROSITE" id="PS51257">
    <property type="entry name" value="PROKAR_LIPOPROTEIN"/>
    <property type="match status" value="1"/>
</dbReference>
<evidence type="ECO:0000256" key="3">
    <source>
        <dbReference type="ARBA" id="ARBA00022723"/>
    </source>
</evidence>
<evidence type="ECO:0000256" key="2">
    <source>
        <dbReference type="ARBA" id="ARBA00022505"/>
    </source>
</evidence>
<organism evidence="6 7">
    <name type="scientific">Ureibacillus chungkukjangi</name>
    <dbReference type="NCBI Taxonomy" id="1202712"/>
    <lineage>
        <taxon>Bacteria</taxon>
        <taxon>Bacillati</taxon>
        <taxon>Bacillota</taxon>
        <taxon>Bacilli</taxon>
        <taxon>Bacillales</taxon>
        <taxon>Caryophanaceae</taxon>
        <taxon>Ureibacillus</taxon>
    </lineage>
</organism>
<dbReference type="InterPro" id="IPR041879">
    <property type="entry name" value="YvgL-like_PBP2"/>
</dbReference>
<accession>A0A318TQC4</accession>
<feature type="binding site" evidence="5">
    <location>
        <position position="40"/>
    </location>
    <ligand>
        <name>molybdate</name>
        <dbReference type="ChEBI" id="CHEBI:36264"/>
    </ligand>
</feature>
<feature type="binding site" evidence="5">
    <location>
        <position position="68"/>
    </location>
    <ligand>
        <name>molybdate</name>
        <dbReference type="ChEBI" id="CHEBI:36264"/>
    </ligand>
</feature>
<dbReference type="RefSeq" id="WP_107935604.1">
    <property type="nucleotide sequence ID" value="NZ_CP085009.1"/>
</dbReference>
<dbReference type="InterPro" id="IPR050682">
    <property type="entry name" value="ModA/WtpA"/>
</dbReference>
<dbReference type="FunFam" id="3.40.190.10:FF:000035">
    <property type="entry name" value="Molybdate ABC transporter substrate-binding protein"/>
    <property type="match status" value="1"/>
</dbReference>
<comment type="caution">
    <text evidence="6">The sequence shown here is derived from an EMBL/GenBank/DDBJ whole genome shotgun (WGS) entry which is preliminary data.</text>
</comment>
<dbReference type="GO" id="GO:0030973">
    <property type="term" value="F:molybdate ion binding"/>
    <property type="evidence" value="ECO:0007669"/>
    <property type="project" value="TreeGrafter"/>
</dbReference>
<feature type="binding site" evidence="5">
    <location>
        <position position="148"/>
    </location>
    <ligand>
        <name>molybdate</name>
        <dbReference type="ChEBI" id="CHEBI:36264"/>
    </ligand>
</feature>
<evidence type="ECO:0000313" key="7">
    <source>
        <dbReference type="Proteomes" id="UP000247416"/>
    </source>
</evidence>
<dbReference type="Gene3D" id="3.40.190.10">
    <property type="entry name" value="Periplasmic binding protein-like II"/>
    <property type="match status" value="2"/>
</dbReference>
<dbReference type="GO" id="GO:0015689">
    <property type="term" value="P:molybdate ion transport"/>
    <property type="evidence" value="ECO:0007669"/>
    <property type="project" value="InterPro"/>
</dbReference>
<dbReference type="EMBL" id="QJTJ01000018">
    <property type="protein sequence ID" value="PYF05208.1"/>
    <property type="molecule type" value="Genomic_DNA"/>
</dbReference>
<evidence type="ECO:0000256" key="1">
    <source>
        <dbReference type="ARBA" id="ARBA00009175"/>
    </source>
</evidence>
<dbReference type="GO" id="GO:0046872">
    <property type="term" value="F:metal ion binding"/>
    <property type="evidence" value="ECO:0007669"/>
    <property type="project" value="UniProtKB-KW"/>
</dbReference>
<feature type="binding site" evidence="5">
    <location>
        <position position="193"/>
    </location>
    <ligand>
        <name>molybdate</name>
        <dbReference type="ChEBI" id="CHEBI:36264"/>
    </ligand>
</feature>
<evidence type="ECO:0000256" key="4">
    <source>
        <dbReference type="ARBA" id="ARBA00022729"/>
    </source>
</evidence>
<proteinExistence type="inferred from homology"/>
<sequence length="258" mass="28450">MKKLVKICFICLIAIMGGCSQSTSGKDDDSLVLTISAASSLQNVLEELRDEFKKNHREIDIQFNFGASGSLSKQIEQGAPVDFFLSASNDKFEKLNSLGLIQESATFISNELVLITGKSGDVTLDKTEDLASIEVEKISIGTPSIVPAGAYAKQALEHFNLWSKIENKIIYAKDVRQVLTYVETGNVEAGFVYKTDAISSDRIQIIETVDAASHDLITYPIGILENTDSLSEAKQFYEFLQGEEAKEIWVEYGFTLIP</sequence>